<comment type="caution">
    <text evidence="2">The sequence shown here is derived from an EMBL/GenBank/DDBJ whole genome shotgun (WGS) entry which is preliminary data.</text>
</comment>
<evidence type="ECO:0000256" key="1">
    <source>
        <dbReference type="SAM" id="MobiDB-lite"/>
    </source>
</evidence>
<dbReference type="Proteomes" id="UP001054945">
    <property type="component" value="Unassembled WGS sequence"/>
</dbReference>
<evidence type="ECO:0000313" key="2">
    <source>
        <dbReference type="EMBL" id="GIY92452.1"/>
    </source>
</evidence>
<gene>
    <name evidence="2" type="ORF">CEXT_638251</name>
</gene>
<protein>
    <submittedName>
        <fullName evidence="2">Uncharacterized protein</fullName>
    </submittedName>
</protein>
<organism evidence="2 3">
    <name type="scientific">Caerostris extrusa</name>
    <name type="common">Bark spider</name>
    <name type="synonym">Caerostris bankana</name>
    <dbReference type="NCBI Taxonomy" id="172846"/>
    <lineage>
        <taxon>Eukaryota</taxon>
        <taxon>Metazoa</taxon>
        <taxon>Ecdysozoa</taxon>
        <taxon>Arthropoda</taxon>
        <taxon>Chelicerata</taxon>
        <taxon>Arachnida</taxon>
        <taxon>Araneae</taxon>
        <taxon>Araneomorphae</taxon>
        <taxon>Entelegynae</taxon>
        <taxon>Araneoidea</taxon>
        <taxon>Araneidae</taxon>
        <taxon>Caerostris</taxon>
    </lineage>
</organism>
<keyword evidence="3" id="KW-1185">Reference proteome</keyword>
<reference evidence="2 3" key="1">
    <citation type="submission" date="2021-06" db="EMBL/GenBank/DDBJ databases">
        <title>Caerostris extrusa draft genome.</title>
        <authorList>
            <person name="Kono N."/>
            <person name="Arakawa K."/>
        </authorList>
    </citation>
    <scope>NUCLEOTIDE SEQUENCE [LARGE SCALE GENOMIC DNA]</scope>
</reference>
<evidence type="ECO:0000313" key="3">
    <source>
        <dbReference type="Proteomes" id="UP001054945"/>
    </source>
</evidence>
<dbReference type="AlphaFoldDB" id="A0AAV4XBA7"/>
<sequence>MRIDESRYSLSNQQLLIAFASRLLVSQKMILDPVQVKSCRRSTSSSTSAHLQPPSVMPDSPLHHRFHSRHADLMANSFANPSPNVLP</sequence>
<proteinExistence type="predicted"/>
<feature type="region of interest" description="Disordered" evidence="1">
    <location>
        <begin position="41"/>
        <end position="62"/>
    </location>
</feature>
<accession>A0AAV4XBA7</accession>
<name>A0AAV4XBA7_CAEEX</name>
<dbReference type="EMBL" id="BPLR01017537">
    <property type="protein sequence ID" value="GIY92452.1"/>
    <property type="molecule type" value="Genomic_DNA"/>
</dbReference>